<accession>A0AAV0YZA8</accession>
<evidence type="ECO:0000256" key="6">
    <source>
        <dbReference type="RuleBase" id="RU000304"/>
    </source>
</evidence>
<dbReference type="InterPro" id="IPR000719">
    <property type="entry name" value="Prot_kinase_dom"/>
</dbReference>
<evidence type="ECO:0000259" key="7">
    <source>
        <dbReference type="PROSITE" id="PS50011"/>
    </source>
</evidence>
<evidence type="ECO:0000256" key="1">
    <source>
        <dbReference type="ARBA" id="ARBA00022679"/>
    </source>
</evidence>
<dbReference type="Pfam" id="PF00069">
    <property type="entry name" value="Pkinase"/>
    <property type="match status" value="1"/>
</dbReference>
<dbReference type="PROSITE" id="PS00108">
    <property type="entry name" value="PROTEIN_KINASE_ST"/>
    <property type="match status" value="1"/>
</dbReference>
<dbReference type="PANTHER" id="PTHR48011">
    <property type="entry name" value="CCR4-NOT TRANSCRIPTIONAL COMPLEX SUBUNIT CAF120-RELATED"/>
    <property type="match status" value="1"/>
</dbReference>
<dbReference type="PANTHER" id="PTHR48011:SF6">
    <property type="entry name" value="PROTEIN KINASE DOMAIN-CONTAINING PROTEIN"/>
    <property type="match status" value="1"/>
</dbReference>
<dbReference type="InterPro" id="IPR052751">
    <property type="entry name" value="Plant_MAPKKK"/>
</dbReference>
<keyword evidence="9" id="KW-1185">Reference proteome</keyword>
<evidence type="ECO:0000256" key="4">
    <source>
        <dbReference type="ARBA" id="ARBA00022840"/>
    </source>
</evidence>
<keyword evidence="2 5" id="KW-0547">Nucleotide-binding</keyword>
<evidence type="ECO:0000256" key="5">
    <source>
        <dbReference type="PROSITE-ProRule" id="PRU10141"/>
    </source>
</evidence>
<dbReference type="InterPro" id="IPR008271">
    <property type="entry name" value="Ser/Thr_kinase_AS"/>
</dbReference>
<reference evidence="8 9" key="1">
    <citation type="submission" date="2023-01" db="EMBL/GenBank/DDBJ databases">
        <authorList>
            <person name="Kreplak J."/>
        </authorList>
    </citation>
    <scope>NUCLEOTIDE SEQUENCE [LARGE SCALE GENOMIC DNA]</scope>
</reference>
<dbReference type="AlphaFoldDB" id="A0AAV0YZA8"/>
<dbReference type="InterPro" id="IPR011009">
    <property type="entry name" value="Kinase-like_dom_sf"/>
</dbReference>
<keyword evidence="4 5" id="KW-0067">ATP-binding</keyword>
<evidence type="ECO:0000256" key="2">
    <source>
        <dbReference type="ARBA" id="ARBA00022741"/>
    </source>
</evidence>
<name>A0AAV0YZA8_VICFA</name>
<dbReference type="PROSITE" id="PS00107">
    <property type="entry name" value="PROTEIN_KINASE_ATP"/>
    <property type="match status" value="1"/>
</dbReference>
<dbReference type="Gene3D" id="1.10.510.10">
    <property type="entry name" value="Transferase(Phosphotransferase) domain 1"/>
    <property type="match status" value="1"/>
</dbReference>
<dbReference type="SMART" id="SM00220">
    <property type="entry name" value="S_TKc"/>
    <property type="match status" value="1"/>
</dbReference>
<dbReference type="EMBL" id="OX451736">
    <property type="protein sequence ID" value="CAI8590633.1"/>
    <property type="molecule type" value="Genomic_DNA"/>
</dbReference>
<comment type="similarity">
    <text evidence="6">Belongs to the protein kinase superfamily.</text>
</comment>
<dbReference type="GO" id="GO:0004674">
    <property type="term" value="F:protein serine/threonine kinase activity"/>
    <property type="evidence" value="ECO:0007669"/>
    <property type="project" value="UniProtKB-KW"/>
</dbReference>
<dbReference type="GO" id="GO:0007165">
    <property type="term" value="P:signal transduction"/>
    <property type="evidence" value="ECO:0007669"/>
    <property type="project" value="TreeGrafter"/>
</dbReference>
<proteinExistence type="inferred from homology"/>
<evidence type="ECO:0000313" key="8">
    <source>
        <dbReference type="EMBL" id="CAI8590633.1"/>
    </source>
</evidence>
<dbReference type="InterPro" id="IPR017441">
    <property type="entry name" value="Protein_kinase_ATP_BS"/>
</dbReference>
<evidence type="ECO:0000256" key="3">
    <source>
        <dbReference type="ARBA" id="ARBA00022777"/>
    </source>
</evidence>
<feature type="domain" description="Protein kinase" evidence="7">
    <location>
        <begin position="3"/>
        <end position="253"/>
    </location>
</feature>
<gene>
    <name evidence="8" type="ORF">VFH_I450200</name>
</gene>
<keyword evidence="6" id="KW-0723">Serine/threonine-protein kinase</keyword>
<sequence>MAWTRGRIIGRGSTATVYIAQHRNSDQVFAVKSTELHSSDFLKKEQEILSKVKCPQIVDYRGCDVTFENGVHWFNLFMEYASKGTLADAVRNGNGNGMEEGLVGFYTRQILLGLNYLHSNGIVHCDLKGQNVLMVEQGVKIADFGCARRVEEELVISGSPAFMAPEVARGEEQGFAADVWALGCTVLEMITGKMPWQGVSDPAAVLYRVGFSGDVPEIPNFVSEQGRDFLRKCLRRDPNERWSVVELLGHEFVGKFKESVSDSETPTTVLEGGFWDWDSLETTQEVGSSFDCYSSDSSSPSSSTGDRILGLCSNETVWEFDDDDDEWITVRSNGEDLDAPSFGKTEEYESDIVLEFRDHEIGLSLIDFYEPKFVLELSTWNVIFYYWCFRSCNCGCFDSDFLSVCQCRKIVLYVIIDSQKNKENFIIPSFLLFAFSLTSHWIDKLNILQYNEIIYVPL</sequence>
<dbReference type="GO" id="GO:0005524">
    <property type="term" value="F:ATP binding"/>
    <property type="evidence" value="ECO:0007669"/>
    <property type="project" value="UniProtKB-UniRule"/>
</dbReference>
<feature type="binding site" evidence="5">
    <location>
        <position position="32"/>
    </location>
    <ligand>
        <name>ATP</name>
        <dbReference type="ChEBI" id="CHEBI:30616"/>
    </ligand>
</feature>
<dbReference type="CDD" id="cd06606">
    <property type="entry name" value="STKc_MAPKKK"/>
    <property type="match status" value="1"/>
</dbReference>
<keyword evidence="1" id="KW-0808">Transferase</keyword>
<keyword evidence="3" id="KW-0418">Kinase</keyword>
<protein>
    <recommendedName>
        <fullName evidence="7">Protein kinase domain-containing protein</fullName>
    </recommendedName>
</protein>
<organism evidence="8 9">
    <name type="scientific">Vicia faba</name>
    <name type="common">Broad bean</name>
    <name type="synonym">Faba vulgaris</name>
    <dbReference type="NCBI Taxonomy" id="3906"/>
    <lineage>
        <taxon>Eukaryota</taxon>
        <taxon>Viridiplantae</taxon>
        <taxon>Streptophyta</taxon>
        <taxon>Embryophyta</taxon>
        <taxon>Tracheophyta</taxon>
        <taxon>Spermatophyta</taxon>
        <taxon>Magnoliopsida</taxon>
        <taxon>eudicotyledons</taxon>
        <taxon>Gunneridae</taxon>
        <taxon>Pentapetalae</taxon>
        <taxon>rosids</taxon>
        <taxon>fabids</taxon>
        <taxon>Fabales</taxon>
        <taxon>Fabaceae</taxon>
        <taxon>Papilionoideae</taxon>
        <taxon>50 kb inversion clade</taxon>
        <taxon>NPAAA clade</taxon>
        <taxon>Hologalegina</taxon>
        <taxon>IRL clade</taxon>
        <taxon>Fabeae</taxon>
        <taxon>Vicia</taxon>
    </lineage>
</organism>
<dbReference type="PROSITE" id="PS50011">
    <property type="entry name" value="PROTEIN_KINASE_DOM"/>
    <property type="match status" value="1"/>
</dbReference>
<evidence type="ECO:0000313" key="9">
    <source>
        <dbReference type="Proteomes" id="UP001157006"/>
    </source>
</evidence>
<dbReference type="SUPFAM" id="SSF56112">
    <property type="entry name" value="Protein kinase-like (PK-like)"/>
    <property type="match status" value="1"/>
</dbReference>
<dbReference type="Proteomes" id="UP001157006">
    <property type="component" value="Chromosome 1L"/>
</dbReference>